<accession>A0A418WFI6</accession>
<evidence type="ECO:0000313" key="1">
    <source>
        <dbReference type="EMBL" id="RJF88781.1"/>
    </source>
</evidence>
<dbReference type="Proteomes" id="UP000284605">
    <property type="component" value="Unassembled WGS sequence"/>
</dbReference>
<dbReference type="EMBL" id="QYUK01000011">
    <property type="protein sequence ID" value="RJF88781.1"/>
    <property type="molecule type" value="Genomic_DNA"/>
</dbReference>
<evidence type="ECO:0000313" key="2">
    <source>
        <dbReference type="Proteomes" id="UP000284605"/>
    </source>
</evidence>
<organism evidence="1 2">
    <name type="scientific">Oleomonas cavernae</name>
    <dbReference type="NCBI Taxonomy" id="2320859"/>
    <lineage>
        <taxon>Bacteria</taxon>
        <taxon>Pseudomonadati</taxon>
        <taxon>Pseudomonadota</taxon>
        <taxon>Alphaproteobacteria</taxon>
        <taxon>Acetobacterales</taxon>
        <taxon>Acetobacteraceae</taxon>
        <taxon>Oleomonas</taxon>
    </lineage>
</organism>
<name>A0A418WFI6_9PROT</name>
<dbReference type="AlphaFoldDB" id="A0A418WFI6"/>
<gene>
    <name evidence="1" type="ORF">D3874_18795</name>
</gene>
<keyword evidence="2" id="KW-1185">Reference proteome</keyword>
<reference evidence="1 2" key="1">
    <citation type="submission" date="2018-09" db="EMBL/GenBank/DDBJ databases">
        <authorList>
            <person name="Zhu H."/>
        </authorList>
    </citation>
    <scope>NUCLEOTIDE SEQUENCE [LARGE SCALE GENOMIC DNA]</scope>
    <source>
        <strain evidence="1 2">K1W22B-8</strain>
    </source>
</reference>
<protein>
    <submittedName>
        <fullName evidence="1">Uncharacterized protein</fullName>
    </submittedName>
</protein>
<comment type="caution">
    <text evidence="1">The sequence shown here is derived from an EMBL/GenBank/DDBJ whole genome shotgun (WGS) entry which is preliminary data.</text>
</comment>
<sequence>MPGWCGGVLMQVKGRGEWATHGDLEALARRRRIMPIDNQDEAIEFVQSPGVVGAGAADQRMVVTLISVVVLAGTRAFKLKRAVTLPYLDFSTPERRLAACKQELALNARTAPGFTAGFTGSRVSETENSPWTARGRWSMPCWRWRASSRAGCSTRWPGPAN</sequence>
<proteinExistence type="predicted"/>